<evidence type="ECO:0000256" key="2">
    <source>
        <dbReference type="ARBA" id="ARBA00023136"/>
    </source>
</evidence>
<dbReference type="Gene3D" id="2.60.40.10">
    <property type="entry name" value="Immunoglobulins"/>
    <property type="match status" value="2"/>
</dbReference>
<dbReference type="Ensembl" id="ENSCPVT00000021649.2">
    <property type="protein sequence ID" value="ENSCPVP00000020722.1"/>
    <property type="gene ID" value="ENSCPVG00000015019.2"/>
</dbReference>
<dbReference type="InterPro" id="IPR013106">
    <property type="entry name" value="Ig_V-set"/>
</dbReference>
<dbReference type="InterPro" id="IPR053896">
    <property type="entry name" value="BTN3A2-like_Ig-C"/>
</dbReference>
<keyword evidence="5" id="KW-1133">Transmembrane helix</keyword>
<dbReference type="InterPro" id="IPR053096">
    <property type="entry name" value="CRTAM"/>
</dbReference>
<dbReference type="PROSITE" id="PS50835">
    <property type="entry name" value="IG_LIKE"/>
    <property type="match status" value="2"/>
</dbReference>
<accession>A0A8C3NGG9</accession>
<dbReference type="GO" id="GO:0002860">
    <property type="term" value="P:positive regulation of natural killer cell mediated cytotoxicity directed against tumor cell target"/>
    <property type="evidence" value="ECO:0007669"/>
    <property type="project" value="TreeGrafter"/>
</dbReference>
<keyword evidence="2 5" id="KW-0472">Membrane</keyword>
<feature type="compositionally biased region" description="Basic and acidic residues" evidence="4">
    <location>
        <begin position="379"/>
        <end position="392"/>
    </location>
</feature>
<keyword evidence="3" id="KW-0393">Immunoglobulin domain</keyword>
<dbReference type="Pfam" id="PF22705">
    <property type="entry name" value="C2-set_3"/>
    <property type="match status" value="1"/>
</dbReference>
<organism evidence="6 7">
    <name type="scientific">Geospiza parvula</name>
    <name type="common">Small tree-finch</name>
    <name type="synonym">Camarhynchus parvulus</name>
    <dbReference type="NCBI Taxonomy" id="87175"/>
    <lineage>
        <taxon>Eukaryota</taxon>
        <taxon>Metazoa</taxon>
        <taxon>Chordata</taxon>
        <taxon>Craniata</taxon>
        <taxon>Vertebrata</taxon>
        <taxon>Euteleostomi</taxon>
        <taxon>Archelosauria</taxon>
        <taxon>Archosauria</taxon>
        <taxon>Dinosauria</taxon>
        <taxon>Saurischia</taxon>
        <taxon>Theropoda</taxon>
        <taxon>Coelurosauria</taxon>
        <taxon>Aves</taxon>
        <taxon>Neognathae</taxon>
        <taxon>Neoaves</taxon>
        <taxon>Telluraves</taxon>
        <taxon>Australaves</taxon>
        <taxon>Passeriformes</taxon>
        <taxon>Thraupidae</taxon>
        <taxon>Camarhynchus</taxon>
    </lineage>
</organism>
<keyword evidence="5" id="KW-0812">Transmembrane</keyword>
<evidence type="ECO:0000256" key="4">
    <source>
        <dbReference type="SAM" id="MobiDB-lite"/>
    </source>
</evidence>
<reference evidence="6" key="2">
    <citation type="submission" date="2025-08" db="UniProtKB">
        <authorList>
            <consortium name="Ensembl"/>
        </authorList>
    </citation>
    <scope>IDENTIFICATION</scope>
</reference>
<reference evidence="6" key="1">
    <citation type="submission" date="2020-02" db="EMBL/GenBank/DDBJ databases">
        <authorList>
            <person name="Enbody D E."/>
            <person name="Pettersson E M."/>
        </authorList>
    </citation>
    <scope>NUCLEOTIDE SEQUENCE [LARGE SCALE GENOMIC DNA]</scope>
</reference>
<evidence type="ECO:0000313" key="6">
    <source>
        <dbReference type="Ensembl" id="ENSCPVP00000020722.1"/>
    </source>
</evidence>
<name>A0A8C3NGG9_GEOPR</name>
<evidence type="ECO:0000256" key="5">
    <source>
        <dbReference type="SAM" id="Phobius"/>
    </source>
</evidence>
<evidence type="ECO:0000256" key="3">
    <source>
        <dbReference type="ARBA" id="ARBA00023319"/>
    </source>
</evidence>
<sequence length="403" mass="45240">QTFTTQTRAFPGAASDSVALKEGENLNLNCTFSTASNNNFTLQWLNPRNFTIFLNAQQGKFLKDQRYKLLHYSKEELSIQLSNLTQQDEGIYRCLYYTRHVKTKSQNVEILASPSHPVLEISQDEERGIKLSCHSQGGRPQPQISWLLDNGIELPGDTRHQLGADGKKWSTRSTLRILSYSPKVTASCIIQHPALGARSLAASLPFQDLPSSGTAALLCNFTARAGENDIDTHRSVGSEKNIHNCKKVSAPIRFPLQERNLIFQERITGVKSFLFEFPAHLTAQTCVTEQNPKPKGLLRKEKNLLLPFLVAALILVLLIIVLLFMVKLKKAHGLWKRENDVSEQTLESYKSRSNEDSPGHEKNGQAGNPKPNMQYVTEGHMETPEKNLETPEKNFTCGRETDV</sequence>
<keyword evidence="7" id="KW-1185">Reference proteome</keyword>
<evidence type="ECO:0000256" key="1">
    <source>
        <dbReference type="ARBA" id="ARBA00004370"/>
    </source>
</evidence>
<feature type="compositionally biased region" description="Basic and acidic residues" evidence="4">
    <location>
        <begin position="349"/>
        <end position="363"/>
    </location>
</feature>
<dbReference type="InterPro" id="IPR036179">
    <property type="entry name" value="Ig-like_dom_sf"/>
</dbReference>
<feature type="region of interest" description="Disordered" evidence="4">
    <location>
        <begin position="346"/>
        <end position="403"/>
    </location>
</feature>
<dbReference type="GO" id="GO:0008037">
    <property type="term" value="P:cell recognition"/>
    <property type="evidence" value="ECO:0007669"/>
    <property type="project" value="TreeGrafter"/>
</dbReference>
<dbReference type="InterPro" id="IPR007110">
    <property type="entry name" value="Ig-like_dom"/>
</dbReference>
<dbReference type="Proteomes" id="UP000694382">
    <property type="component" value="Chromosome 24"/>
</dbReference>
<protein>
    <submittedName>
        <fullName evidence="6">Uncharacterized protein</fullName>
    </submittedName>
</protein>
<comment type="subcellular location">
    <subcellularLocation>
        <location evidence="1">Membrane</location>
    </subcellularLocation>
</comment>
<dbReference type="InterPro" id="IPR013783">
    <property type="entry name" value="Ig-like_fold"/>
</dbReference>
<reference evidence="6" key="3">
    <citation type="submission" date="2025-09" db="UniProtKB">
        <authorList>
            <consortium name="Ensembl"/>
        </authorList>
    </citation>
    <scope>IDENTIFICATION</scope>
</reference>
<dbReference type="GO" id="GO:0005886">
    <property type="term" value="C:plasma membrane"/>
    <property type="evidence" value="ECO:0007669"/>
    <property type="project" value="TreeGrafter"/>
</dbReference>
<dbReference type="InterPro" id="IPR003599">
    <property type="entry name" value="Ig_sub"/>
</dbReference>
<dbReference type="SUPFAM" id="SSF48726">
    <property type="entry name" value="Immunoglobulin"/>
    <property type="match status" value="2"/>
</dbReference>
<dbReference type="GO" id="GO:0002355">
    <property type="term" value="P:detection of tumor cell"/>
    <property type="evidence" value="ECO:0007669"/>
    <property type="project" value="TreeGrafter"/>
</dbReference>
<proteinExistence type="predicted"/>
<dbReference type="PANTHER" id="PTHR47118">
    <property type="entry name" value="CYTOTOXIC AND REGULATORY T-CELL MOLECULE"/>
    <property type="match status" value="1"/>
</dbReference>
<dbReference type="Pfam" id="PF07686">
    <property type="entry name" value="V-set"/>
    <property type="match status" value="1"/>
</dbReference>
<feature type="transmembrane region" description="Helical" evidence="5">
    <location>
        <begin position="304"/>
        <end position="326"/>
    </location>
</feature>
<dbReference type="PANTHER" id="PTHR47118:SF1">
    <property type="entry name" value="CYTOTOXIC AND REGULATORY T-CELL MOLECULE"/>
    <property type="match status" value="1"/>
</dbReference>
<evidence type="ECO:0000313" key="7">
    <source>
        <dbReference type="Proteomes" id="UP000694382"/>
    </source>
</evidence>
<dbReference type="SMART" id="SM00409">
    <property type="entry name" value="IG"/>
    <property type="match status" value="1"/>
</dbReference>
<dbReference type="AlphaFoldDB" id="A0A8C3NGG9"/>
<dbReference type="GO" id="GO:0005102">
    <property type="term" value="F:signaling receptor binding"/>
    <property type="evidence" value="ECO:0007669"/>
    <property type="project" value="TreeGrafter"/>
</dbReference>